<gene>
    <name evidence="5" type="ORF">CWM47_03655</name>
</gene>
<accession>A0A2K8YTU6</accession>
<dbReference type="InterPro" id="IPR018060">
    <property type="entry name" value="HTH_AraC"/>
</dbReference>
<dbReference type="Pfam" id="PF12833">
    <property type="entry name" value="HTH_18"/>
    <property type="match status" value="1"/>
</dbReference>
<evidence type="ECO:0000313" key="5">
    <source>
        <dbReference type="EMBL" id="AUD00994.1"/>
    </source>
</evidence>
<dbReference type="PANTHER" id="PTHR47893:SF1">
    <property type="entry name" value="REGULATORY PROTEIN PCHR"/>
    <property type="match status" value="1"/>
</dbReference>
<dbReference type="PROSITE" id="PS01124">
    <property type="entry name" value="HTH_ARAC_FAMILY_2"/>
    <property type="match status" value="1"/>
</dbReference>
<name>A0A2K8YTU6_9BACT</name>
<dbReference type="EMBL" id="CP025096">
    <property type="protein sequence ID" value="AUD00994.1"/>
    <property type="molecule type" value="Genomic_DNA"/>
</dbReference>
<dbReference type="Proteomes" id="UP000232883">
    <property type="component" value="Chromosome"/>
</dbReference>
<dbReference type="Gene3D" id="1.10.10.60">
    <property type="entry name" value="Homeodomain-like"/>
    <property type="match status" value="1"/>
</dbReference>
<feature type="domain" description="HTH araC/xylS-type" evidence="4">
    <location>
        <begin position="227"/>
        <end position="325"/>
    </location>
</feature>
<organism evidence="5 6">
    <name type="scientific">Spirosoma pollinicola</name>
    <dbReference type="NCBI Taxonomy" id="2057025"/>
    <lineage>
        <taxon>Bacteria</taxon>
        <taxon>Pseudomonadati</taxon>
        <taxon>Bacteroidota</taxon>
        <taxon>Cytophagia</taxon>
        <taxon>Cytophagales</taxon>
        <taxon>Cytophagaceae</taxon>
        <taxon>Spirosoma</taxon>
    </lineage>
</organism>
<feature type="region of interest" description="Disordered" evidence="3">
    <location>
        <begin position="86"/>
        <end position="105"/>
    </location>
</feature>
<dbReference type="SMART" id="SM00342">
    <property type="entry name" value="HTH_ARAC"/>
    <property type="match status" value="1"/>
</dbReference>
<evidence type="ECO:0000256" key="1">
    <source>
        <dbReference type="ARBA" id="ARBA00023015"/>
    </source>
</evidence>
<dbReference type="GO" id="GO:0043565">
    <property type="term" value="F:sequence-specific DNA binding"/>
    <property type="evidence" value="ECO:0007669"/>
    <property type="project" value="InterPro"/>
</dbReference>
<reference evidence="5 6" key="1">
    <citation type="submission" date="2017-11" db="EMBL/GenBank/DDBJ databases">
        <title>Taxonomic description and genome sequences of Spirosoma HA7 sp. nov., isolated from pollen microhabitat of Corylus avellana.</title>
        <authorList>
            <person name="Ambika Manirajan B."/>
            <person name="Suarez C."/>
            <person name="Ratering S."/>
            <person name="Geissler-Plaum R."/>
            <person name="Cardinale M."/>
            <person name="Sylvia S."/>
        </authorList>
    </citation>
    <scope>NUCLEOTIDE SEQUENCE [LARGE SCALE GENOMIC DNA]</scope>
    <source>
        <strain evidence="5 6">HA7</strain>
    </source>
</reference>
<protein>
    <submittedName>
        <fullName evidence="5">AraC family transcriptional regulator</fullName>
    </submittedName>
</protein>
<evidence type="ECO:0000259" key="4">
    <source>
        <dbReference type="PROSITE" id="PS01124"/>
    </source>
</evidence>
<evidence type="ECO:0000256" key="3">
    <source>
        <dbReference type="SAM" id="MobiDB-lite"/>
    </source>
</evidence>
<dbReference type="PANTHER" id="PTHR47893">
    <property type="entry name" value="REGULATORY PROTEIN PCHR"/>
    <property type="match status" value="1"/>
</dbReference>
<dbReference type="GO" id="GO:0003700">
    <property type="term" value="F:DNA-binding transcription factor activity"/>
    <property type="evidence" value="ECO:0007669"/>
    <property type="project" value="InterPro"/>
</dbReference>
<keyword evidence="1" id="KW-0805">Transcription regulation</keyword>
<dbReference type="SUPFAM" id="SSF46689">
    <property type="entry name" value="Homeodomain-like"/>
    <property type="match status" value="2"/>
</dbReference>
<dbReference type="InterPro" id="IPR053142">
    <property type="entry name" value="PchR_regulatory_protein"/>
</dbReference>
<dbReference type="RefSeq" id="WP_100986417.1">
    <property type="nucleotide sequence ID" value="NZ_CP025096.1"/>
</dbReference>
<dbReference type="OrthoDB" id="1156172at2"/>
<evidence type="ECO:0000313" key="6">
    <source>
        <dbReference type="Proteomes" id="UP000232883"/>
    </source>
</evidence>
<sequence length="326" mass="36871">MVFEFSPDERFDFLAAFAQHIGTALLDHTVTLPHWLGVGSIRRVRLAPGFSLLIHQYTLADELILRRMAADNTADRVNLLFQASDHGGEQTDAKDPASTTHRPDYSVRVTSPDINSELYFPTGRPIVFLVLSMNRAALHDLLRLSRVNGVVEQILRGTQAFLFYETLSADAHQLLRTLVAVDTREDLAELRIWLQVQTLICWLFERLLTRDTRHQRPIHRADADGLSQVRAAVVADLSVPPQLTQLAQSVGMSTSKLTALFRQVFGESIYDYYQQARMAEAGRLLRQAGYSVSETGHRLGFSNLSHFGRLFEKHYGAKPKRFALDR</sequence>
<evidence type="ECO:0000256" key="2">
    <source>
        <dbReference type="ARBA" id="ARBA00023163"/>
    </source>
</evidence>
<dbReference type="KEGG" id="spir:CWM47_03655"/>
<keyword evidence="2" id="KW-0804">Transcription</keyword>
<dbReference type="AlphaFoldDB" id="A0A2K8YTU6"/>
<proteinExistence type="predicted"/>
<keyword evidence="6" id="KW-1185">Reference proteome</keyword>
<dbReference type="InterPro" id="IPR009057">
    <property type="entry name" value="Homeodomain-like_sf"/>
</dbReference>